<dbReference type="PANTHER" id="PTHR43547">
    <property type="entry name" value="TWO-COMPONENT HISTIDINE KINASE"/>
    <property type="match status" value="1"/>
</dbReference>
<keyword evidence="5" id="KW-0808">Transferase</keyword>
<dbReference type="OrthoDB" id="9810447at2"/>
<evidence type="ECO:0000259" key="4">
    <source>
        <dbReference type="PROSITE" id="PS50109"/>
    </source>
</evidence>
<dbReference type="SMART" id="SM00387">
    <property type="entry name" value="HATPase_c"/>
    <property type="match status" value="1"/>
</dbReference>
<gene>
    <name evidence="5" type="ORF">BC659_2344</name>
</gene>
<dbReference type="GO" id="GO:0000155">
    <property type="term" value="F:phosphorelay sensor kinase activity"/>
    <property type="evidence" value="ECO:0007669"/>
    <property type="project" value="InterPro"/>
</dbReference>
<feature type="domain" description="Histidine kinase" evidence="4">
    <location>
        <begin position="74"/>
        <end position="286"/>
    </location>
</feature>
<dbReference type="InterPro" id="IPR036890">
    <property type="entry name" value="HATPase_C_sf"/>
</dbReference>
<dbReference type="SUPFAM" id="SSF55874">
    <property type="entry name" value="ATPase domain of HSP90 chaperone/DNA topoisomerase II/histidine kinase"/>
    <property type="match status" value="1"/>
</dbReference>
<dbReference type="Pfam" id="PF02518">
    <property type="entry name" value="HATPase_c"/>
    <property type="match status" value="1"/>
</dbReference>
<dbReference type="InterPro" id="IPR003594">
    <property type="entry name" value="HATPase_dom"/>
</dbReference>
<sequence length="298" mass="33793">MFSEKITFTILLILLGMAIALIIYLFFHFRTKIRKLTCEIDEKNAILSHYQLKLESVEIDLKNNITFRERAISIVVHDLRSPLSFLHKTLVHLNQSSDAITPKMLKRLTDEMSFSSYQIVGFVNDLLEWLKNNNKGFIESSSIGQLHEFIRSKCAIYIDMAQKKGLEMKIDLKPDYYIRTDFNLLQIILRNLLDNAIKNTDTGSISITGYPKDGKNYIIITDTGNGMSKDKATELEFGVITKKTNESTQIGFRIVHDLATLLKGKIRIITEPNRGSSITLELPNHGTPPIGKSVASAQ</sequence>
<evidence type="ECO:0000313" key="6">
    <source>
        <dbReference type="Proteomes" id="UP000295741"/>
    </source>
</evidence>
<evidence type="ECO:0000313" key="5">
    <source>
        <dbReference type="EMBL" id="TDO27028.1"/>
    </source>
</evidence>
<dbReference type="EMBL" id="SNWP01000011">
    <property type="protein sequence ID" value="TDO27028.1"/>
    <property type="molecule type" value="Genomic_DNA"/>
</dbReference>
<feature type="region of interest" description="Disordered" evidence="2">
    <location>
        <begin position="279"/>
        <end position="298"/>
    </location>
</feature>
<name>A0A4V6PSI9_9BACT</name>
<keyword evidence="6" id="KW-1185">Reference proteome</keyword>
<keyword evidence="3" id="KW-0812">Transmembrane</keyword>
<dbReference type="Proteomes" id="UP000295741">
    <property type="component" value="Unassembled WGS sequence"/>
</dbReference>
<dbReference type="AlphaFoldDB" id="A0A4V6PSI9"/>
<dbReference type="InterPro" id="IPR005467">
    <property type="entry name" value="His_kinase_dom"/>
</dbReference>
<evidence type="ECO:0000256" key="1">
    <source>
        <dbReference type="ARBA" id="ARBA00022553"/>
    </source>
</evidence>
<reference evidence="5 6" key="1">
    <citation type="submission" date="2019-03" db="EMBL/GenBank/DDBJ databases">
        <title>Genomic Encyclopedia of Archaeal and Bacterial Type Strains, Phase II (KMG-II): from individual species to whole genera.</title>
        <authorList>
            <person name="Goeker M."/>
        </authorList>
    </citation>
    <scope>NUCLEOTIDE SEQUENCE [LARGE SCALE GENOMIC DNA]</scope>
    <source>
        <strain evidence="5 6">DSM 28323</strain>
    </source>
</reference>
<keyword evidence="3" id="KW-1133">Transmembrane helix</keyword>
<dbReference type="PANTHER" id="PTHR43547:SF2">
    <property type="entry name" value="HYBRID SIGNAL TRANSDUCTION HISTIDINE KINASE C"/>
    <property type="match status" value="1"/>
</dbReference>
<dbReference type="Gene3D" id="3.30.565.10">
    <property type="entry name" value="Histidine kinase-like ATPase, C-terminal domain"/>
    <property type="match status" value="1"/>
</dbReference>
<comment type="caution">
    <text evidence="5">The sequence shown here is derived from an EMBL/GenBank/DDBJ whole genome shotgun (WGS) entry which is preliminary data.</text>
</comment>
<evidence type="ECO:0000256" key="2">
    <source>
        <dbReference type="SAM" id="MobiDB-lite"/>
    </source>
</evidence>
<dbReference type="SUPFAM" id="SSF47384">
    <property type="entry name" value="Homodimeric domain of signal transducing histidine kinase"/>
    <property type="match status" value="1"/>
</dbReference>
<protein>
    <submittedName>
        <fullName evidence="5">Signal transduction histidine kinase</fullName>
    </submittedName>
</protein>
<dbReference type="InterPro" id="IPR036097">
    <property type="entry name" value="HisK_dim/P_sf"/>
</dbReference>
<dbReference type="RefSeq" id="WP_133474898.1">
    <property type="nucleotide sequence ID" value="NZ_SNWP01000011.1"/>
</dbReference>
<evidence type="ECO:0000256" key="3">
    <source>
        <dbReference type="SAM" id="Phobius"/>
    </source>
</evidence>
<keyword evidence="5" id="KW-0418">Kinase</keyword>
<organism evidence="5 6">
    <name type="scientific">Sediminibacterium goheungense</name>
    <dbReference type="NCBI Taxonomy" id="1086393"/>
    <lineage>
        <taxon>Bacteria</taxon>
        <taxon>Pseudomonadati</taxon>
        <taxon>Bacteroidota</taxon>
        <taxon>Chitinophagia</taxon>
        <taxon>Chitinophagales</taxon>
        <taxon>Chitinophagaceae</taxon>
        <taxon>Sediminibacterium</taxon>
    </lineage>
</organism>
<accession>A0A4V6PSI9</accession>
<keyword evidence="1" id="KW-0597">Phosphoprotein</keyword>
<dbReference type="PROSITE" id="PS50109">
    <property type="entry name" value="HIS_KIN"/>
    <property type="match status" value="1"/>
</dbReference>
<feature type="transmembrane region" description="Helical" evidence="3">
    <location>
        <begin position="6"/>
        <end position="27"/>
    </location>
</feature>
<proteinExistence type="predicted"/>
<keyword evidence="3" id="KW-0472">Membrane</keyword>